<dbReference type="Gene3D" id="3.40.50.180">
    <property type="entry name" value="Methylesterase CheB, C-terminal domain"/>
    <property type="match status" value="1"/>
</dbReference>
<dbReference type="PIRSF" id="PIRSF000876">
    <property type="entry name" value="RR_chemtxs_CheB"/>
    <property type="match status" value="1"/>
</dbReference>
<dbReference type="PROSITE" id="PS50122">
    <property type="entry name" value="CHEB"/>
    <property type="match status" value="1"/>
</dbReference>
<dbReference type="PANTHER" id="PTHR42872:SF3">
    <property type="entry name" value="PROTEIN-GLUTAMATE METHYLESTERASE_PROTEIN-GLUTAMINE GLUTAMINASE 1"/>
    <property type="match status" value="1"/>
</dbReference>
<dbReference type="InterPro" id="IPR008248">
    <property type="entry name" value="CheB-like"/>
</dbReference>
<dbReference type="InterPro" id="IPR011006">
    <property type="entry name" value="CheY-like_superfamily"/>
</dbReference>
<comment type="subcellular location">
    <subcellularLocation>
        <location evidence="4">Cytoplasm</location>
    </subcellularLocation>
</comment>
<evidence type="ECO:0000256" key="2">
    <source>
        <dbReference type="ARBA" id="ARBA00024867"/>
    </source>
</evidence>
<dbReference type="EC" id="3.1.1.61" evidence="4"/>
<dbReference type="HAMAP" id="MF_00099">
    <property type="entry name" value="CheB_chemtxs"/>
    <property type="match status" value="1"/>
</dbReference>
<dbReference type="SMART" id="SM00448">
    <property type="entry name" value="REC"/>
    <property type="match status" value="1"/>
</dbReference>
<dbReference type="EMBL" id="NIQC01000006">
    <property type="protein sequence ID" value="OWZ84250.1"/>
    <property type="molecule type" value="Genomic_DNA"/>
</dbReference>
<dbReference type="AlphaFoldDB" id="A0A226C1K7"/>
<dbReference type="PROSITE" id="PS50110">
    <property type="entry name" value="RESPONSE_REGULATORY"/>
    <property type="match status" value="1"/>
</dbReference>
<keyword evidence="1 4" id="KW-0378">Hydrolase</keyword>
<keyword evidence="10" id="KW-1185">Reference proteome</keyword>
<keyword evidence="4 5" id="KW-0145">Chemotaxis</keyword>
<evidence type="ECO:0000256" key="5">
    <source>
        <dbReference type="PROSITE-ProRule" id="PRU00050"/>
    </source>
</evidence>
<dbReference type="SUPFAM" id="SSF52738">
    <property type="entry name" value="Methylesterase CheB, C-terminal domain"/>
    <property type="match status" value="1"/>
</dbReference>
<comment type="function">
    <text evidence="2">May play the central regulatory role in sporulation. It may be an element of the effector pathway responsible for the activation of sporulation genes in response to nutritional stress. Spo0A may act in concert with spo0H (a sigma factor) to control the expression of some genes that are critical to the sporulation process.</text>
</comment>
<organism evidence="9 10">
    <name type="scientific">Natranaerobius trueperi</name>
    <dbReference type="NCBI Taxonomy" id="759412"/>
    <lineage>
        <taxon>Bacteria</taxon>
        <taxon>Bacillati</taxon>
        <taxon>Bacillota</taxon>
        <taxon>Clostridia</taxon>
        <taxon>Natranaerobiales</taxon>
        <taxon>Natranaerobiaceae</taxon>
        <taxon>Natranaerobius</taxon>
    </lineage>
</organism>
<gene>
    <name evidence="4" type="primary">cheB</name>
    <name evidence="9" type="ORF">CDO51_04115</name>
</gene>
<dbReference type="NCBIfam" id="NF001965">
    <property type="entry name" value="PRK00742.1"/>
    <property type="match status" value="1"/>
</dbReference>
<dbReference type="NCBIfam" id="NF009206">
    <property type="entry name" value="PRK12555.1"/>
    <property type="match status" value="1"/>
</dbReference>
<evidence type="ECO:0000256" key="3">
    <source>
        <dbReference type="ARBA" id="ARBA00048267"/>
    </source>
</evidence>
<feature type="domain" description="CheB-type methylesterase" evidence="8">
    <location>
        <begin position="163"/>
        <end position="362"/>
    </location>
</feature>
<reference evidence="9 10" key="1">
    <citation type="submission" date="2017-06" db="EMBL/GenBank/DDBJ databases">
        <title>Draft Genome Sequence of Natranaerobius trueperi halophilic, alkalithermophilic bacteria from soda lakes.</title>
        <authorList>
            <person name="Zhao B."/>
        </authorList>
    </citation>
    <scope>NUCLEOTIDE SEQUENCE [LARGE SCALE GENOMIC DNA]</scope>
    <source>
        <strain evidence="9 10">DSM 18760</strain>
    </source>
</reference>
<dbReference type="GO" id="GO:0000156">
    <property type="term" value="F:phosphorelay response regulator activity"/>
    <property type="evidence" value="ECO:0007669"/>
    <property type="project" value="InterPro"/>
</dbReference>
<dbReference type="InterPro" id="IPR000673">
    <property type="entry name" value="Sig_transdc_resp-reg_Me-estase"/>
</dbReference>
<dbReference type="EC" id="3.5.1.44" evidence="4"/>
<dbReference type="InterPro" id="IPR035909">
    <property type="entry name" value="CheB_C"/>
</dbReference>
<feature type="active site" evidence="4 5">
    <location>
        <position position="175"/>
    </location>
</feature>
<comment type="function">
    <text evidence="4">Involved in chemotaxis. Part of a chemotaxis signal transduction system that modulates chemotaxis in response to various stimuli. Catalyzes the demethylation of specific methylglutamate residues introduced into the chemoreceptors (methyl-accepting chemotaxis proteins or MCP) by CheR. Also mediates the irreversible deamidation of specific glutamine residues to glutamic acid.</text>
</comment>
<evidence type="ECO:0000313" key="9">
    <source>
        <dbReference type="EMBL" id="OWZ84250.1"/>
    </source>
</evidence>
<sequence length="362" mass="39793">MKSKNNIINVLVVDDSAFMRRVISDMIHNEEDLEVVKVARNGEQALEYIEKYAPDVVTLDIEMPILDGIETLKRIKFLSRPPTVIMLSSFTQKGSQETLKALELGAVDFISKPSGPISLDIKSVQNGLTDKIRAAYHAKTENTYKTANEQKLDTITDVSNKKVGGNEFVLVIGSSTGGPRALQEVIPKLPKDIPGCVLVVQHMPVGFTKLMGERLDKLSSLTVKEAQDGEPLMRGRVYIAPGDYHMSVSERTAFTDNSSLSRWQIKIDDSPPVKGLRPCVDTLFESVSKMQKVDLFGVILTGMGNDGARGVKRLKRNGAYIIVEDESSCIVFGMPKAAINTGVVDEIIPLPDIAPRILKLLI</sequence>
<proteinExistence type="inferred from homology"/>
<comment type="similarity">
    <text evidence="4">Belongs to the CheB family.</text>
</comment>
<dbReference type="GO" id="GO:0050568">
    <property type="term" value="F:protein-glutamine glutaminase activity"/>
    <property type="evidence" value="ECO:0007669"/>
    <property type="project" value="UniProtKB-UniRule"/>
</dbReference>
<feature type="active site" evidence="4 5">
    <location>
        <position position="202"/>
    </location>
</feature>
<dbReference type="OrthoDB" id="9793421at2"/>
<accession>A0A226C1K7</accession>
<evidence type="ECO:0000256" key="6">
    <source>
        <dbReference type="PROSITE-ProRule" id="PRU00169"/>
    </source>
</evidence>
<feature type="active site" evidence="4 5">
    <location>
        <position position="306"/>
    </location>
</feature>
<dbReference type="Pfam" id="PF00072">
    <property type="entry name" value="Response_reg"/>
    <property type="match status" value="1"/>
</dbReference>
<dbReference type="GO" id="GO:0006935">
    <property type="term" value="P:chemotaxis"/>
    <property type="evidence" value="ECO:0007669"/>
    <property type="project" value="UniProtKB-UniRule"/>
</dbReference>
<dbReference type="Proteomes" id="UP000214588">
    <property type="component" value="Unassembled WGS sequence"/>
</dbReference>
<feature type="modified residue" description="4-aspartylphosphate" evidence="4 6">
    <location>
        <position position="60"/>
    </location>
</feature>
<feature type="domain" description="Response regulatory" evidence="7">
    <location>
        <begin position="9"/>
        <end position="127"/>
    </location>
</feature>
<comment type="catalytic activity">
    <reaction evidence="4">
        <text>L-glutaminyl-[protein] + H2O = L-glutamyl-[protein] + NH4(+)</text>
        <dbReference type="Rhea" id="RHEA:16441"/>
        <dbReference type="Rhea" id="RHEA-COMP:10207"/>
        <dbReference type="Rhea" id="RHEA-COMP:10208"/>
        <dbReference type="ChEBI" id="CHEBI:15377"/>
        <dbReference type="ChEBI" id="CHEBI:28938"/>
        <dbReference type="ChEBI" id="CHEBI:29973"/>
        <dbReference type="ChEBI" id="CHEBI:30011"/>
        <dbReference type="EC" id="3.5.1.44"/>
    </reaction>
</comment>
<dbReference type="SUPFAM" id="SSF52172">
    <property type="entry name" value="CheY-like"/>
    <property type="match status" value="1"/>
</dbReference>
<evidence type="ECO:0000259" key="7">
    <source>
        <dbReference type="PROSITE" id="PS50110"/>
    </source>
</evidence>
<dbReference type="CDD" id="cd16432">
    <property type="entry name" value="CheB_Rec"/>
    <property type="match status" value="1"/>
</dbReference>
<keyword evidence="4 6" id="KW-0597">Phosphoprotein</keyword>
<evidence type="ECO:0000313" key="10">
    <source>
        <dbReference type="Proteomes" id="UP000214588"/>
    </source>
</evidence>
<name>A0A226C1K7_9FIRM</name>
<keyword evidence="4" id="KW-0963">Cytoplasm</keyword>
<dbReference type="Pfam" id="PF01339">
    <property type="entry name" value="CheB_methylest"/>
    <property type="match status" value="1"/>
</dbReference>
<dbReference type="GO" id="GO:0008984">
    <property type="term" value="F:protein-glutamate methylesterase activity"/>
    <property type="evidence" value="ECO:0007669"/>
    <property type="project" value="UniProtKB-UniRule"/>
</dbReference>
<comment type="caution">
    <text evidence="9">The sequence shown here is derived from an EMBL/GenBank/DDBJ whole genome shotgun (WGS) entry which is preliminary data.</text>
</comment>
<dbReference type="RefSeq" id="WP_089023035.1">
    <property type="nucleotide sequence ID" value="NZ_NIQC01000006.1"/>
</dbReference>
<protein>
    <recommendedName>
        <fullName evidence="4">Protein-glutamate methylesterase/protein-glutamine glutaminase</fullName>
        <ecNumber evidence="4">3.1.1.61</ecNumber>
        <ecNumber evidence="4">3.5.1.44</ecNumber>
    </recommendedName>
</protein>
<comment type="domain">
    <text evidence="4">Contains a C-terminal catalytic domain, and an N-terminal region which modulates catalytic activity.</text>
</comment>
<comment type="PTM">
    <text evidence="4">Phosphorylated by CheA. Phosphorylation of the N-terminal regulatory domain activates the methylesterase activity.</text>
</comment>
<evidence type="ECO:0000256" key="4">
    <source>
        <dbReference type="HAMAP-Rule" id="MF_00099"/>
    </source>
</evidence>
<dbReference type="Gene3D" id="3.40.50.2300">
    <property type="match status" value="1"/>
</dbReference>
<comment type="catalytic activity">
    <reaction evidence="3 4">
        <text>[protein]-L-glutamate 5-O-methyl ester + H2O = L-glutamyl-[protein] + methanol + H(+)</text>
        <dbReference type="Rhea" id="RHEA:23236"/>
        <dbReference type="Rhea" id="RHEA-COMP:10208"/>
        <dbReference type="Rhea" id="RHEA-COMP:10311"/>
        <dbReference type="ChEBI" id="CHEBI:15377"/>
        <dbReference type="ChEBI" id="CHEBI:15378"/>
        <dbReference type="ChEBI" id="CHEBI:17790"/>
        <dbReference type="ChEBI" id="CHEBI:29973"/>
        <dbReference type="ChEBI" id="CHEBI:82795"/>
        <dbReference type="EC" id="3.1.1.61"/>
    </reaction>
</comment>
<dbReference type="PANTHER" id="PTHR42872">
    <property type="entry name" value="PROTEIN-GLUTAMATE METHYLESTERASE/PROTEIN-GLUTAMINE GLUTAMINASE"/>
    <property type="match status" value="1"/>
</dbReference>
<dbReference type="GO" id="GO:0005737">
    <property type="term" value="C:cytoplasm"/>
    <property type="evidence" value="ECO:0007669"/>
    <property type="project" value="UniProtKB-SubCell"/>
</dbReference>
<dbReference type="InterPro" id="IPR001789">
    <property type="entry name" value="Sig_transdc_resp-reg_receiver"/>
</dbReference>
<evidence type="ECO:0000259" key="8">
    <source>
        <dbReference type="PROSITE" id="PS50122"/>
    </source>
</evidence>
<dbReference type="CDD" id="cd17541">
    <property type="entry name" value="REC_CheB-like"/>
    <property type="match status" value="1"/>
</dbReference>
<evidence type="ECO:0000256" key="1">
    <source>
        <dbReference type="ARBA" id="ARBA00022801"/>
    </source>
</evidence>